<dbReference type="KEGG" id="mro:MROS_0827"/>
<dbReference type="Proteomes" id="UP000009011">
    <property type="component" value="Chromosome"/>
</dbReference>
<dbReference type="Gene3D" id="1.10.287.130">
    <property type="match status" value="1"/>
</dbReference>
<dbReference type="InterPro" id="IPR036097">
    <property type="entry name" value="HisK_dim/P_sf"/>
</dbReference>
<feature type="domain" description="PAC" evidence="8">
    <location>
        <begin position="1"/>
        <end position="20"/>
    </location>
</feature>
<accession>I6ZYG5</accession>
<dbReference type="PANTHER" id="PTHR43711:SF26">
    <property type="entry name" value="SENSOR HISTIDINE KINASE RCSC"/>
    <property type="match status" value="1"/>
</dbReference>
<reference evidence="9 10" key="1">
    <citation type="journal article" date="2013" name="PLoS ONE">
        <title>Genomic analysis of Melioribacter roseus, facultatively anaerobic organotrophic bacterium representing a novel deep lineage within Bacteriodetes/Chlorobi group.</title>
        <authorList>
            <person name="Kadnikov V.V."/>
            <person name="Mardanov A.V."/>
            <person name="Podosokorskaya O.A."/>
            <person name="Gavrilov S.N."/>
            <person name="Kublanov I.V."/>
            <person name="Beletsky A.V."/>
            <person name="Bonch-Osmolovskaya E.A."/>
            <person name="Ravin N.V."/>
        </authorList>
    </citation>
    <scope>NUCLEOTIDE SEQUENCE [LARGE SCALE GENOMIC DNA]</scope>
    <source>
        <strain evidence="10">JCM 17771 / P3M-2</strain>
    </source>
</reference>
<keyword evidence="5 9" id="KW-0418">Kinase</keyword>
<dbReference type="InterPro" id="IPR036890">
    <property type="entry name" value="HATPase_C_sf"/>
</dbReference>
<keyword evidence="6" id="KW-0902">Two-component regulatory system</keyword>
<dbReference type="SMART" id="SM00387">
    <property type="entry name" value="HATPase_c"/>
    <property type="match status" value="1"/>
</dbReference>
<evidence type="ECO:0000256" key="4">
    <source>
        <dbReference type="ARBA" id="ARBA00022679"/>
    </source>
</evidence>
<evidence type="ECO:0000256" key="6">
    <source>
        <dbReference type="ARBA" id="ARBA00023012"/>
    </source>
</evidence>
<dbReference type="EMBL" id="CP003557">
    <property type="protein sequence ID" value="AFN74068.1"/>
    <property type="molecule type" value="Genomic_DNA"/>
</dbReference>
<dbReference type="CDD" id="cd00082">
    <property type="entry name" value="HisKA"/>
    <property type="match status" value="1"/>
</dbReference>
<dbReference type="AlphaFoldDB" id="I6ZYG5"/>
<dbReference type="OrthoDB" id="9808408at2"/>
<protein>
    <recommendedName>
        <fullName evidence="2">histidine kinase</fullName>
        <ecNumber evidence="2">2.7.13.3</ecNumber>
    </recommendedName>
</protein>
<dbReference type="EC" id="2.7.13.3" evidence="2"/>
<dbReference type="SUPFAM" id="SSF47384">
    <property type="entry name" value="Homodimeric domain of signal transducing histidine kinase"/>
    <property type="match status" value="1"/>
</dbReference>
<evidence type="ECO:0000256" key="2">
    <source>
        <dbReference type="ARBA" id="ARBA00012438"/>
    </source>
</evidence>
<dbReference type="FunFam" id="3.30.565.10:FF:000006">
    <property type="entry name" value="Sensor histidine kinase WalK"/>
    <property type="match status" value="1"/>
</dbReference>
<evidence type="ECO:0000256" key="5">
    <source>
        <dbReference type="ARBA" id="ARBA00022777"/>
    </source>
</evidence>
<keyword evidence="3" id="KW-0597">Phosphoprotein</keyword>
<dbReference type="InterPro" id="IPR050736">
    <property type="entry name" value="Sensor_HK_Regulatory"/>
</dbReference>
<feature type="domain" description="Histidine kinase" evidence="7">
    <location>
        <begin position="38"/>
        <end position="252"/>
    </location>
</feature>
<dbReference type="InterPro" id="IPR005467">
    <property type="entry name" value="His_kinase_dom"/>
</dbReference>
<dbReference type="PRINTS" id="PR00344">
    <property type="entry name" value="BCTRLSENSOR"/>
</dbReference>
<dbReference type="HOGENOM" id="CLU_000445_89_3_10"/>
<proteinExistence type="predicted"/>
<dbReference type="Pfam" id="PF02518">
    <property type="entry name" value="HATPase_c"/>
    <property type="match status" value="1"/>
</dbReference>
<comment type="catalytic activity">
    <reaction evidence="1">
        <text>ATP + protein L-histidine = ADP + protein N-phospho-L-histidine.</text>
        <dbReference type="EC" id="2.7.13.3"/>
    </reaction>
</comment>
<evidence type="ECO:0000256" key="3">
    <source>
        <dbReference type="ARBA" id="ARBA00022553"/>
    </source>
</evidence>
<dbReference type="GO" id="GO:0000155">
    <property type="term" value="F:phosphorelay sensor kinase activity"/>
    <property type="evidence" value="ECO:0007669"/>
    <property type="project" value="InterPro"/>
</dbReference>
<evidence type="ECO:0000259" key="8">
    <source>
        <dbReference type="PROSITE" id="PS50113"/>
    </source>
</evidence>
<dbReference type="Gene3D" id="3.30.565.10">
    <property type="entry name" value="Histidine kinase-like ATPase, C-terminal domain"/>
    <property type="match status" value="1"/>
</dbReference>
<dbReference type="Pfam" id="PF00512">
    <property type="entry name" value="HisKA"/>
    <property type="match status" value="1"/>
</dbReference>
<dbReference type="RefSeq" id="WP_014855504.1">
    <property type="nucleotide sequence ID" value="NC_018178.1"/>
</dbReference>
<evidence type="ECO:0000313" key="9">
    <source>
        <dbReference type="EMBL" id="AFN74068.1"/>
    </source>
</evidence>
<dbReference type="SUPFAM" id="SSF55874">
    <property type="entry name" value="ATPase domain of HSP90 chaperone/DNA topoisomerase II/histidine kinase"/>
    <property type="match status" value="1"/>
</dbReference>
<evidence type="ECO:0000259" key="7">
    <source>
        <dbReference type="PROSITE" id="PS50109"/>
    </source>
</evidence>
<keyword evidence="10" id="KW-1185">Reference proteome</keyword>
<dbReference type="CDD" id="cd00075">
    <property type="entry name" value="HATPase"/>
    <property type="match status" value="1"/>
</dbReference>
<dbReference type="InterPro" id="IPR000700">
    <property type="entry name" value="PAS-assoc_C"/>
</dbReference>
<sequence length="254" mass="28849">MAGIAQDITLRKKVEEEIKKALDKAIELNQLKSRFISMVSHEIRTPLTTIQTSAEILQLYRNKLTKSETETHFNNIFKSIDSMISMLNDITSLSKSDMQEVQLKYETIDVYEKVYELAENFKLLKNKDVVVDLKGGRFTAELDPKLFSQVAYNIISNAVKFSPAVNKVWITLVASENEFSLTVKDEGIGIPEYDLKDIFNPFFRASNAVNYNGTGLGLAIVKRWTEALKGKVEIKSKLNKGTTVTVTFPIRRRD</sequence>
<evidence type="ECO:0000256" key="1">
    <source>
        <dbReference type="ARBA" id="ARBA00000085"/>
    </source>
</evidence>
<gene>
    <name evidence="9" type="ordered locus">MROS_0827</name>
</gene>
<evidence type="ECO:0000313" key="10">
    <source>
        <dbReference type="Proteomes" id="UP000009011"/>
    </source>
</evidence>
<dbReference type="PROSITE" id="PS50113">
    <property type="entry name" value="PAC"/>
    <property type="match status" value="1"/>
</dbReference>
<organism evidence="9 10">
    <name type="scientific">Melioribacter roseus (strain DSM 23840 / JCM 17771 / VKM B-2668 / P3M-2)</name>
    <dbReference type="NCBI Taxonomy" id="1191523"/>
    <lineage>
        <taxon>Bacteria</taxon>
        <taxon>Pseudomonadati</taxon>
        <taxon>Ignavibacteriota</taxon>
        <taxon>Ignavibacteria</taxon>
        <taxon>Ignavibacteriales</taxon>
        <taxon>Melioribacteraceae</taxon>
        <taxon>Melioribacter</taxon>
    </lineage>
</organism>
<dbReference type="InterPro" id="IPR004358">
    <property type="entry name" value="Sig_transdc_His_kin-like_C"/>
</dbReference>
<dbReference type="InterPro" id="IPR003661">
    <property type="entry name" value="HisK_dim/P_dom"/>
</dbReference>
<dbReference type="PROSITE" id="PS50109">
    <property type="entry name" value="HIS_KIN"/>
    <property type="match status" value="1"/>
</dbReference>
<dbReference type="PANTHER" id="PTHR43711">
    <property type="entry name" value="TWO-COMPONENT HISTIDINE KINASE"/>
    <property type="match status" value="1"/>
</dbReference>
<keyword evidence="4" id="KW-0808">Transferase</keyword>
<name>I6ZYG5_MELRP</name>
<dbReference type="SMART" id="SM00388">
    <property type="entry name" value="HisKA"/>
    <property type="match status" value="1"/>
</dbReference>
<dbReference type="InterPro" id="IPR003594">
    <property type="entry name" value="HATPase_dom"/>
</dbReference>
<dbReference type="eggNOG" id="COG2205">
    <property type="taxonomic scope" value="Bacteria"/>
</dbReference>
<dbReference type="STRING" id="1191523.MROS_0827"/>